<evidence type="ECO:0000256" key="7">
    <source>
        <dbReference type="RuleBase" id="RU367016"/>
    </source>
</evidence>
<evidence type="ECO:0000256" key="5">
    <source>
        <dbReference type="ARBA" id="ARBA00022989"/>
    </source>
</evidence>
<dbReference type="EMBL" id="CADCTP010000121">
    <property type="protein sequence ID" value="CAA9237217.1"/>
    <property type="molecule type" value="Genomic_DNA"/>
</dbReference>
<dbReference type="AlphaFoldDB" id="A0A6J4HXZ7"/>
<feature type="transmembrane region" description="Helical" evidence="7">
    <location>
        <begin position="142"/>
        <end position="163"/>
    </location>
</feature>
<feature type="domain" description="VTT" evidence="8">
    <location>
        <begin position="35"/>
        <end position="162"/>
    </location>
</feature>
<dbReference type="PANTHER" id="PTHR30353">
    <property type="entry name" value="INNER MEMBRANE PROTEIN DEDA-RELATED"/>
    <property type="match status" value="1"/>
</dbReference>
<evidence type="ECO:0000259" key="8">
    <source>
        <dbReference type="Pfam" id="PF09335"/>
    </source>
</evidence>
<name>A0A6J4HXZ7_9ACTN</name>
<organism evidence="9">
    <name type="scientific">uncultured Mycobacteriales bacterium</name>
    <dbReference type="NCBI Taxonomy" id="581187"/>
    <lineage>
        <taxon>Bacteria</taxon>
        <taxon>Bacillati</taxon>
        <taxon>Actinomycetota</taxon>
        <taxon>Actinomycetes</taxon>
        <taxon>Mycobacteriales</taxon>
        <taxon>environmental samples</taxon>
    </lineage>
</organism>
<gene>
    <name evidence="9" type="ORF">AVDCRST_MAG41-1256</name>
</gene>
<evidence type="ECO:0000256" key="2">
    <source>
        <dbReference type="ARBA" id="ARBA00010792"/>
    </source>
</evidence>
<keyword evidence="5 7" id="KW-1133">Transmembrane helix</keyword>
<keyword evidence="3 7" id="KW-1003">Cell membrane</keyword>
<dbReference type="InterPro" id="IPR032818">
    <property type="entry name" value="DedA-like"/>
</dbReference>
<dbReference type="InterPro" id="IPR032816">
    <property type="entry name" value="VTT_dom"/>
</dbReference>
<dbReference type="PANTHER" id="PTHR30353:SF0">
    <property type="entry name" value="TRANSMEMBRANE PROTEIN"/>
    <property type="match status" value="1"/>
</dbReference>
<feature type="transmembrane region" description="Helical" evidence="7">
    <location>
        <begin position="55"/>
        <end position="78"/>
    </location>
</feature>
<dbReference type="Pfam" id="PF09335">
    <property type="entry name" value="VTT_dom"/>
    <property type="match status" value="1"/>
</dbReference>
<sequence length="201" mass="21260">MGDLADLETLGTAAVYVVVIGFVFVECALLIGFFLPGDTLLFAGGLVAADAARGVHLGWLLVGVLVAAIVGEIVGYVIGARMGLPVLRNRRGRVITPERVARAEAFTERYGVLAIIAARWIPWVRTFAPLLAGATGMSWPKFMLANVVGALCWGPTLLVAGYLAASVPWVEHVSVAVAGVAIVATTAVGLVRWRRARPRET</sequence>
<comment type="similarity">
    <text evidence="2 7">Belongs to the DedA family.</text>
</comment>
<comment type="subcellular location">
    <subcellularLocation>
        <location evidence="1 7">Cell membrane</location>
        <topology evidence="1 7">Multi-pass membrane protein</topology>
    </subcellularLocation>
</comment>
<evidence type="ECO:0000313" key="9">
    <source>
        <dbReference type="EMBL" id="CAA9237217.1"/>
    </source>
</evidence>
<feature type="transmembrane region" description="Helical" evidence="7">
    <location>
        <begin position="12"/>
        <end position="35"/>
    </location>
</feature>
<reference evidence="9" key="1">
    <citation type="submission" date="2020-02" db="EMBL/GenBank/DDBJ databases">
        <authorList>
            <person name="Meier V. D."/>
        </authorList>
    </citation>
    <scope>NUCLEOTIDE SEQUENCE</scope>
    <source>
        <strain evidence="9">AVDCRST_MAG41</strain>
    </source>
</reference>
<keyword evidence="4 7" id="KW-0812">Transmembrane</keyword>
<evidence type="ECO:0000256" key="1">
    <source>
        <dbReference type="ARBA" id="ARBA00004651"/>
    </source>
</evidence>
<keyword evidence="6 7" id="KW-0472">Membrane</keyword>
<evidence type="ECO:0000256" key="4">
    <source>
        <dbReference type="ARBA" id="ARBA00022692"/>
    </source>
</evidence>
<evidence type="ECO:0000256" key="6">
    <source>
        <dbReference type="ARBA" id="ARBA00023136"/>
    </source>
</evidence>
<feature type="transmembrane region" description="Helical" evidence="7">
    <location>
        <begin position="169"/>
        <end position="191"/>
    </location>
</feature>
<accession>A0A6J4HXZ7</accession>
<evidence type="ECO:0000256" key="3">
    <source>
        <dbReference type="ARBA" id="ARBA00022475"/>
    </source>
</evidence>
<proteinExistence type="inferred from homology"/>
<protein>
    <submittedName>
        <fullName evidence="9">DedA protein</fullName>
    </submittedName>
</protein>
<dbReference type="GO" id="GO:0005886">
    <property type="term" value="C:plasma membrane"/>
    <property type="evidence" value="ECO:0007669"/>
    <property type="project" value="UniProtKB-SubCell"/>
</dbReference>